<evidence type="ECO:0000256" key="3">
    <source>
        <dbReference type="ARBA" id="ARBA00022771"/>
    </source>
</evidence>
<proteinExistence type="predicted"/>
<dbReference type="FunFam" id="2.60.260.20:FF:000003">
    <property type="entry name" value="DnaJ subfamily A member 2"/>
    <property type="match status" value="1"/>
</dbReference>
<dbReference type="Pfam" id="PF01556">
    <property type="entry name" value="DnaJ_C"/>
    <property type="match status" value="1"/>
</dbReference>
<evidence type="ECO:0008006" key="12">
    <source>
        <dbReference type="Google" id="ProtNLM"/>
    </source>
</evidence>
<dbReference type="GO" id="GO:0008270">
    <property type="term" value="F:zinc ion binding"/>
    <property type="evidence" value="ECO:0007669"/>
    <property type="project" value="UniProtKB-KW"/>
</dbReference>
<evidence type="ECO:0000256" key="7">
    <source>
        <dbReference type="SAM" id="MobiDB-lite"/>
    </source>
</evidence>
<dbReference type="InterPro" id="IPR002939">
    <property type="entry name" value="DnaJ_C"/>
</dbReference>
<evidence type="ECO:0000256" key="6">
    <source>
        <dbReference type="PROSITE-ProRule" id="PRU00546"/>
    </source>
</evidence>
<keyword evidence="2" id="KW-0677">Repeat</keyword>
<dbReference type="SUPFAM" id="SSF49493">
    <property type="entry name" value="HSP40/DnaJ peptide-binding domain"/>
    <property type="match status" value="2"/>
</dbReference>
<dbReference type="RefSeq" id="XP_037146284.1">
    <property type="nucleotide sequence ID" value="XM_037290389.1"/>
</dbReference>
<sequence>MTSLYEVLEISADATQIEIKRAYRKLALRWHPDKVSDEGVREESELKFKEISAAYEVLGDEERRAHYDTYGDEQSSAGFGSGFHDQFNDDAFMNFFHNFNMDSEMPGDAGAAGAAGAQALSSPDVEVPLEVSMADSYNGKSFKFRSSRKIVCDRCEGSGWRRRNGHLVAPPIVTCKKCGGRGYKQRIRSIAPGFATSENIKCIHCSGLGKYPARPNTEKSKCKKCQGVGLVTESKVLSVSIPRGSKNGDRIVLPNEADEALGKSEAGDLVFVVKEGTECPEGVDLQRCGFDMITHLTISLAEAITGFNKILTRTLDGRVLKLKIPPGKVIRPGEFIKIKNEGWPSNENATKFGDIYVIIHIEFPPDNWFSEKGDLLQVKNILPGSSMQNGYSEDPYNTECVTDIHIIRELPDTITKNVKPKADERRSEDFTSSQCSQQ</sequence>
<dbReference type="PROSITE" id="PS50076">
    <property type="entry name" value="DNAJ_2"/>
    <property type="match status" value="1"/>
</dbReference>
<dbReference type="GO" id="GO:0001671">
    <property type="term" value="F:ATPase activator activity"/>
    <property type="evidence" value="ECO:0007669"/>
    <property type="project" value="UniProtKB-ARBA"/>
</dbReference>
<name>A0A7H9B976_ZYGMR</name>
<keyword evidence="5" id="KW-0143">Chaperone</keyword>
<gene>
    <name evidence="10" type="ORF">HG535_0G04420</name>
</gene>
<dbReference type="PROSITE" id="PS51188">
    <property type="entry name" value="ZF_CR"/>
    <property type="match status" value="1"/>
</dbReference>
<keyword evidence="4 6" id="KW-0862">Zinc</keyword>
<dbReference type="SMART" id="SM00271">
    <property type="entry name" value="DnaJ"/>
    <property type="match status" value="1"/>
</dbReference>
<dbReference type="GO" id="GO:0072655">
    <property type="term" value="P:establishment of protein localization to mitochondrion"/>
    <property type="evidence" value="ECO:0007669"/>
    <property type="project" value="UniProtKB-ARBA"/>
</dbReference>
<dbReference type="PANTHER" id="PTHR43888">
    <property type="entry name" value="DNAJ-LIKE-2, ISOFORM A-RELATED"/>
    <property type="match status" value="1"/>
</dbReference>
<dbReference type="FunFam" id="2.10.230.10:FF:000001">
    <property type="entry name" value="DnaJ subfamily A member 2"/>
    <property type="match status" value="1"/>
</dbReference>
<dbReference type="OrthoDB" id="550424at2759"/>
<dbReference type="Gene3D" id="1.10.287.110">
    <property type="entry name" value="DnaJ domain"/>
    <property type="match status" value="1"/>
</dbReference>
<dbReference type="GO" id="GO:0030544">
    <property type="term" value="F:Hsp70 protein binding"/>
    <property type="evidence" value="ECO:0007669"/>
    <property type="project" value="InterPro"/>
</dbReference>
<keyword evidence="1 6" id="KW-0479">Metal-binding</keyword>
<dbReference type="AlphaFoldDB" id="A0A7H9B976"/>
<feature type="zinc finger region" description="CR-type" evidence="6">
    <location>
        <begin position="139"/>
        <end position="234"/>
    </location>
</feature>
<evidence type="ECO:0000256" key="4">
    <source>
        <dbReference type="ARBA" id="ARBA00022833"/>
    </source>
</evidence>
<dbReference type="Pfam" id="PF00684">
    <property type="entry name" value="DnaJ_CXXCXGXG"/>
    <property type="match status" value="1"/>
</dbReference>
<dbReference type="Gene3D" id="2.10.230.10">
    <property type="entry name" value="Heat shock protein DnaJ, cysteine-rich domain"/>
    <property type="match status" value="1"/>
</dbReference>
<reference evidence="10 11" key="1">
    <citation type="submission" date="2020-07" db="EMBL/GenBank/DDBJ databases">
        <title>The yeast mating-type switching endonuclease HO is a domesticated member of an unorthodox homing genetic element family.</title>
        <authorList>
            <person name="Coughlan A.Y."/>
            <person name="Lombardi L."/>
            <person name="Braun-Galleani S."/>
            <person name="Martos A.R."/>
            <person name="Galeote V."/>
            <person name="Bigey F."/>
            <person name="Dequin S."/>
            <person name="Byrne K.P."/>
            <person name="Wolfe K.H."/>
        </authorList>
    </citation>
    <scope>NUCLEOTIDE SEQUENCE [LARGE SCALE GENOMIC DNA]</scope>
    <source>
        <strain evidence="10 11">NRRL Y-6702</strain>
    </source>
</reference>
<keyword evidence="3 6" id="KW-0863">Zinc-finger</keyword>
<dbReference type="InterPro" id="IPR001623">
    <property type="entry name" value="DnaJ_domain"/>
</dbReference>
<organism evidence="10 11">
    <name type="scientific">Zygotorulaspora mrakii</name>
    <name type="common">Zygosaccharomyces mrakii</name>
    <dbReference type="NCBI Taxonomy" id="42260"/>
    <lineage>
        <taxon>Eukaryota</taxon>
        <taxon>Fungi</taxon>
        <taxon>Dikarya</taxon>
        <taxon>Ascomycota</taxon>
        <taxon>Saccharomycotina</taxon>
        <taxon>Saccharomycetes</taxon>
        <taxon>Saccharomycetales</taxon>
        <taxon>Saccharomycetaceae</taxon>
        <taxon>Zygotorulaspora</taxon>
    </lineage>
</organism>
<keyword evidence="11" id="KW-1185">Reference proteome</keyword>
<dbReference type="InterPro" id="IPR008971">
    <property type="entry name" value="HSP40/DnaJ_pept-bd"/>
</dbReference>
<evidence type="ECO:0000256" key="1">
    <source>
        <dbReference type="ARBA" id="ARBA00022723"/>
    </source>
</evidence>
<dbReference type="GeneID" id="59238342"/>
<dbReference type="GO" id="GO:0051082">
    <property type="term" value="F:unfolded protein binding"/>
    <property type="evidence" value="ECO:0007669"/>
    <property type="project" value="InterPro"/>
</dbReference>
<dbReference type="CDD" id="cd10747">
    <property type="entry name" value="DnaJ_C"/>
    <property type="match status" value="1"/>
</dbReference>
<dbReference type="Pfam" id="PF00226">
    <property type="entry name" value="DnaJ"/>
    <property type="match status" value="1"/>
</dbReference>
<feature type="domain" description="J" evidence="8">
    <location>
        <begin position="3"/>
        <end position="71"/>
    </location>
</feature>
<accession>A0A7H9B976</accession>
<dbReference type="CDD" id="cd06257">
    <property type="entry name" value="DnaJ"/>
    <property type="match status" value="1"/>
</dbReference>
<evidence type="ECO:0000259" key="9">
    <source>
        <dbReference type="PROSITE" id="PS51188"/>
    </source>
</evidence>
<dbReference type="PRINTS" id="PR00625">
    <property type="entry name" value="JDOMAIN"/>
</dbReference>
<evidence type="ECO:0000256" key="2">
    <source>
        <dbReference type="ARBA" id="ARBA00022737"/>
    </source>
</evidence>
<dbReference type="InterPro" id="IPR036410">
    <property type="entry name" value="HSP_DnaJ_Cys-rich_dom_sf"/>
</dbReference>
<dbReference type="Gene3D" id="2.60.260.20">
    <property type="entry name" value="Urease metallochaperone UreE, N-terminal domain"/>
    <property type="match status" value="2"/>
</dbReference>
<feature type="region of interest" description="Disordered" evidence="7">
    <location>
        <begin position="417"/>
        <end position="438"/>
    </location>
</feature>
<dbReference type="InterPro" id="IPR018253">
    <property type="entry name" value="DnaJ_domain_CS"/>
</dbReference>
<evidence type="ECO:0000313" key="11">
    <source>
        <dbReference type="Proteomes" id="UP000509704"/>
    </source>
</evidence>
<dbReference type="KEGG" id="zmk:HG535_0G04420"/>
<feature type="compositionally biased region" description="Basic and acidic residues" evidence="7">
    <location>
        <begin position="420"/>
        <end position="429"/>
    </location>
</feature>
<protein>
    <recommendedName>
        <fullName evidence="12">J domain-containing protein</fullName>
    </recommendedName>
</protein>
<dbReference type="InterPro" id="IPR036869">
    <property type="entry name" value="J_dom_sf"/>
</dbReference>
<dbReference type="EMBL" id="CP058610">
    <property type="protein sequence ID" value="QLG74559.1"/>
    <property type="molecule type" value="Genomic_DNA"/>
</dbReference>
<dbReference type="SUPFAM" id="SSF57938">
    <property type="entry name" value="DnaJ/Hsp40 cysteine-rich domain"/>
    <property type="match status" value="1"/>
</dbReference>
<evidence type="ECO:0000259" key="8">
    <source>
        <dbReference type="PROSITE" id="PS50076"/>
    </source>
</evidence>
<evidence type="ECO:0000256" key="5">
    <source>
        <dbReference type="ARBA" id="ARBA00023186"/>
    </source>
</evidence>
<dbReference type="PROSITE" id="PS00636">
    <property type="entry name" value="DNAJ_1"/>
    <property type="match status" value="1"/>
</dbReference>
<dbReference type="InterPro" id="IPR001305">
    <property type="entry name" value="HSP_DnaJ_Cys-rich_dom"/>
</dbReference>
<dbReference type="CDD" id="cd10719">
    <property type="entry name" value="DnaJ_zf"/>
    <property type="match status" value="1"/>
</dbReference>
<feature type="domain" description="CR-type" evidence="9">
    <location>
        <begin position="139"/>
        <end position="234"/>
    </location>
</feature>
<dbReference type="InterPro" id="IPR044713">
    <property type="entry name" value="DNJA1/2-like"/>
</dbReference>
<dbReference type="SUPFAM" id="SSF46565">
    <property type="entry name" value="Chaperone J-domain"/>
    <property type="match status" value="1"/>
</dbReference>
<dbReference type="GO" id="GO:0006457">
    <property type="term" value="P:protein folding"/>
    <property type="evidence" value="ECO:0007669"/>
    <property type="project" value="InterPro"/>
</dbReference>
<dbReference type="Proteomes" id="UP000509704">
    <property type="component" value="Chromosome 7"/>
</dbReference>
<evidence type="ECO:0000313" key="10">
    <source>
        <dbReference type="EMBL" id="QLG74559.1"/>
    </source>
</evidence>